<evidence type="ECO:0000313" key="2">
    <source>
        <dbReference type="EMBL" id="RMN16369.1"/>
    </source>
</evidence>
<organism evidence="1 3">
    <name type="scientific">Pseudomonas cannabina</name>
    <dbReference type="NCBI Taxonomy" id="86840"/>
    <lineage>
        <taxon>Bacteria</taxon>
        <taxon>Pseudomonadati</taxon>
        <taxon>Pseudomonadota</taxon>
        <taxon>Gammaproteobacteria</taxon>
        <taxon>Pseudomonadales</taxon>
        <taxon>Pseudomonadaceae</taxon>
        <taxon>Pseudomonas</taxon>
    </lineage>
</organism>
<sequence>MKGSTVVDLRQDEHGHWFALLSCGHTQHVRHDPP</sequence>
<dbReference type="EMBL" id="LJPX01000529">
    <property type="protein sequence ID" value="KPW67081.1"/>
    <property type="molecule type" value="Genomic_DNA"/>
</dbReference>
<proteinExistence type="predicted"/>
<dbReference type="Proteomes" id="UP000050564">
    <property type="component" value="Unassembled WGS sequence"/>
</dbReference>
<dbReference type="EMBL" id="RBOW01001065">
    <property type="protein sequence ID" value="RMN16369.1"/>
    <property type="molecule type" value="Genomic_DNA"/>
</dbReference>
<name>A0A0P9Q9Y1_PSECA</name>
<dbReference type="AlphaFoldDB" id="A0A0P9Q9Y1"/>
<dbReference type="Pfam" id="PF12088">
    <property type="entry name" value="DUF3565"/>
    <property type="match status" value="1"/>
</dbReference>
<dbReference type="PATRIC" id="fig|86840.3.peg.2026"/>
<dbReference type="Proteomes" id="UP000281372">
    <property type="component" value="Unassembled WGS sequence"/>
</dbReference>
<reference evidence="2 4" key="2">
    <citation type="submission" date="2018-08" db="EMBL/GenBank/DDBJ databases">
        <title>Recombination of ecologically and evolutionarily significant loci maintains genetic cohesion in the Pseudomonas syringae species complex.</title>
        <authorList>
            <person name="Dillon M."/>
            <person name="Thakur S."/>
            <person name="Almeida R.N.D."/>
            <person name="Weir B.S."/>
            <person name="Guttman D.S."/>
        </authorList>
    </citation>
    <scope>NUCLEOTIDE SEQUENCE [LARGE SCALE GENOMIC DNA]</scope>
    <source>
        <strain evidence="2 4">ICMP 2821</strain>
    </source>
</reference>
<protein>
    <submittedName>
        <fullName evidence="1">Uncharacterized protein</fullName>
    </submittedName>
</protein>
<reference evidence="1 3" key="1">
    <citation type="submission" date="2015-09" db="EMBL/GenBank/DDBJ databases">
        <title>Genome announcement of multiple Pseudomonas syringae strains.</title>
        <authorList>
            <person name="Thakur S."/>
            <person name="Wang P.W."/>
            <person name="Gong Y."/>
            <person name="Weir B.S."/>
            <person name="Guttman D.S."/>
        </authorList>
    </citation>
    <scope>NUCLEOTIDE SEQUENCE [LARGE SCALE GENOMIC DNA]</scope>
    <source>
        <strain evidence="1 3">ICMP2823</strain>
    </source>
</reference>
<evidence type="ECO:0000313" key="4">
    <source>
        <dbReference type="Proteomes" id="UP000281372"/>
    </source>
</evidence>
<accession>A0A0P9Q9Y1</accession>
<comment type="caution">
    <text evidence="1">The sequence shown here is derived from an EMBL/GenBank/DDBJ whole genome shotgun (WGS) entry which is preliminary data.</text>
</comment>
<dbReference type="InterPro" id="IPR021948">
    <property type="entry name" value="DUF3565"/>
</dbReference>
<evidence type="ECO:0000313" key="1">
    <source>
        <dbReference type="EMBL" id="KPW67081.1"/>
    </source>
</evidence>
<evidence type="ECO:0000313" key="3">
    <source>
        <dbReference type="Proteomes" id="UP000050564"/>
    </source>
</evidence>
<gene>
    <name evidence="1" type="ORF">ALO81_04598</name>
    <name evidence="2" type="ORF">ALQ64_04481</name>
</gene>